<evidence type="ECO:0000256" key="1">
    <source>
        <dbReference type="SAM" id="MobiDB-lite"/>
    </source>
</evidence>
<protein>
    <submittedName>
        <fullName evidence="2">Uncharacterized protein</fullName>
    </submittedName>
</protein>
<dbReference type="RefSeq" id="XP_043167363.1">
    <property type="nucleotide sequence ID" value="XM_043311428.1"/>
</dbReference>
<sequence>MSPSVSLQKGDVSYAEAAKDAQIPKVSFPDQFGESRTSPSTSTLQRPDGSPYNTRVSQTPDYGRIWTLLVHISGDSKEHGQRTVCKYPTIRPNAAMFHSSSHATEGLNDGANGPSNPFHCTLQPNTESPSSYASLHDTGEDGKTLECNRTLTFDTFVEAAQLGDNNPSETAKRRHRDRFRSWMKARVEELHLMRKSR</sequence>
<reference evidence="2" key="1">
    <citation type="submission" date="2021-05" db="EMBL/GenBank/DDBJ databases">
        <authorList>
            <person name="Stam R."/>
        </authorList>
    </citation>
    <scope>NUCLEOTIDE SEQUENCE</scope>
    <source>
        <strain evidence="2">CS162</strain>
    </source>
</reference>
<evidence type="ECO:0000313" key="2">
    <source>
        <dbReference type="EMBL" id="CAG5155757.1"/>
    </source>
</evidence>
<dbReference type="Proteomes" id="UP000676310">
    <property type="component" value="Unassembled WGS sequence"/>
</dbReference>
<comment type="caution">
    <text evidence="2">The sequence shown here is derived from an EMBL/GenBank/DDBJ whole genome shotgun (WGS) entry which is preliminary data.</text>
</comment>
<accession>A0A8J2I331</accession>
<dbReference type="OrthoDB" id="3734244at2759"/>
<feature type="compositionally biased region" description="Polar residues" evidence="1">
    <location>
        <begin position="34"/>
        <end position="57"/>
    </location>
</feature>
<evidence type="ECO:0000313" key="3">
    <source>
        <dbReference type="Proteomes" id="UP000676310"/>
    </source>
</evidence>
<gene>
    <name evidence="2" type="ORF">ALTATR162_LOCUS3820</name>
</gene>
<name>A0A8J2I331_9PLEO</name>
<organism evidence="2 3">
    <name type="scientific">Alternaria atra</name>
    <dbReference type="NCBI Taxonomy" id="119953"/>
    <lineage>
        <taxon>Eukaryota</taxon>
        <taxon>Fungi</taxon>
        <taxon>Dikarya</taxon>
        <taxon>Ascomycota</taxon>
        <taxon>Pezizomycotina</taxon>
        <taxon>Dothideomycetes</taxon>
        <taxon>Pleosporomycetidae</taxon>
        <taxon>Pleosporales</taxon>
        <taxon>Pleosporineae</taxon>
        <taxon>Pleosporaceae</taxon>
        <taxon>Alternaria</taxon>
        <taxon>Alternaria sect. Ulocladioides</taxon>
    </lineage>
</organism>
<feature type="region of interest" description="Disordered" evidence="1">
    <location>
        <begin position="1"/>
        <end position="57"/>
    </location>
</feature>
<keyword evidence="3" id="KW-1185">Reference proteome</keyword>
<dbReference type="AlphaFoldDB" id="A0A8J2I331"/>
<dbReference type="EMBL" id="CAJRGZ010000017">
    <property type="protein sequence ID" value="CAG5155757.1"/>
    <property type="molecule type" value="Genomic_DNA"/>
</dbReference>
<dbReference type="GeneID" id="67015419"/>
<proteinExistence type="predicted"/>